<feature type="region of interest" description="Disordered" evidence="1">
    <location>
        <begin position="1"/>
        <end position="26"/>
    </location>
</feature>
<evidence type="ECO:0000259" key="2">
    <source>
        <dbReference type="PROSITE" id="PS50921"/>
    </source>
</evidence>
<proteinExistence type="predicted"/>
<dbReference type="Gene3D" id="1.10.10.10">
    <property type="entry name" value="Winged helix-like DNA-binding domain superfamily/Winged helix DNA-binding domain"/>
    <property type="match status" value="1"/>
</dbReference>
<reference evidence="3 4" key="1">
    <citation type="submission" date="2024-09" db="EMBL/GenBank/DDBJ databases">
        <authorList>
            <person name="Sun Q."/>
            <person name="Mori K."/>
        </authorList>
    </citation>
    <scope>NUCLEOTIDE SEQUENCE [LARGE SCALE GENOMIC DNA]</scope>
    <source>
        <strain evidence="3 4">JCM 10918</strain>
    </source>
</reference>
<gene>
    <name evidence="3" type="ORF">ACFFRO_21605</name>
</gene>
<dbReference type="SMART" id="SM01012">
    <property type="entry name" value="ANTAR"/>
    <property type="match status" value="1"/>
</dbReference>
<name>A0ABV5VIN4_9ACTN</name>
<evidence type="ECO:0000313" key="3">
    <source>
        <dbReference type="EMBL" id="MFB9737688.1"/>
    </source>
</evidence>
<sequence length="121" mass="13099">MRSEAEDIAGRPGTVAEPQPAPAVPDREERLRLLQEEIAQLRHAIASRPVIDQARGILMATHCCTSEEAWAILREASQLSNTKLRLVATALVTGTRPDAPPPPPPIRTALRAALAHHLPEA</sequence>
<comment type="caution">
    <text evidence="3">The sequence shown here is derived from an EMBL/GenBank/DDBJ whole genome shotgun (WGS) entry which is preliminary data.</text>
</comment>
<keyword evidence="4" id="KW-1185">Reference proteome</keyword>
<dbReference type="PROSITE" id="PS50921">
    <property type="entry name" value="ANTAR"/>
    <property type="match status" value="1"/>
</dbReference>
<protein>
    <submittedName>
        <fullName evidence="3">ANTAR domain-containing protein</fullName>
    </submittedName>
</protein>
<organism evidence="3 4">
    <name type="scientific">Streptomyces thermocoprophilus</name>
    <dbReference type="NCBI Taxonomy" id="78356"/>
    <lineage>
        <taxon>Bacteria</taxon>
        <taxon>Bacillati</taxon>
        <taxon>Actinomycetota</taxon>
        <taxon>Actinomycetes</taxon>
        <taxon>Kitasatosporales</taxon>
        <taxon>Streptomycetaceae</taxon>
        <taxon>Streptomyces</taxon>
    </lineage>
</organism>
<evidence type="ECO:0000313" key="4">
    <source>
        <dbReference type="Proteomes" id="UP001589703"/>
    </source>
</evidence>
<evidence type="ECO:0000256" key="1">
    <source>
        <dbReference type="SAM" id="MobiDB-lite"/>
    </source>
</evidence>
<dbReference type="InterPro" id="IPR036388">
    <property type="entry name" value="WH-like_DNA-bd_sf"/>
</dbReference>
<feature type="domain" description="ANTAR" evidence="2">
    <location>
        <begin position="31"/>
        <end position="92"/>
    </location>
</feature>
<dbReference type="Pfam" id="PF03861">
    <property type="entry name" value="ANTAR"/>
    <property type="match status" value="1"/>
</dbReference>
<dbReference type="EMBL" id="JBHMAR010000032">
    <property type="protein sequence ID" value="MFB9737688.1"/>
    <property type="molecule type" value="Genomic_DNA"/>
</dbReference>
<dbReference type="Proteomes" id="UP001589703">
    <property type="component" value="Unassembled WGS sequence"/>
</dbReference>
<accession>A0ABV5VIN4</accession>
<dbReference type="RefSeq" id="WP_356758633.1">
    <property type="nucleotide sequence ID" value="NZ_JBHMAR010000032.1"/>
</dbReference>
<dbReference type="InterPro" id="IPR011006">
    <property type="entry name" value="CheY-like_superfamily"/>
</dbReference>
<dbReference type="InterPro" id="IPR005561">
    <property type="entry name" value="ANTAR"/>
</dbReference>
<dbReference type="SUPFAM" id="SSF52172">
    <property type="entry name" value="CheY-like"/>
    <property type="match status" value="1"/>
</dbReference>